<protein>
    <submittedName>
        <fullName evidence="1">Uncharacterized protein</fullName>
    </submittedName>
</protein>
<dbReference type="EMBL" id="GBRH01183715">
    <property type="protein sequence ID" value="JAE14181.1"/>
    <property type="molecule type" value="Transcribed_RNA"/>
</dbReference>
<sequence length="67" mass="7961">MYEVKGTTFSSSSHAFSSILHDFPVFDRTTRIPSLTSRFYFVTRLIHSLKLYFQKTLKHEDPAERYK</sequence>
<dbReference type="AlphaFoldDB" id="A0A0A9FV41"/>
<organism evidence="1">
    <name type="scientific">Arundo donax</name>
    <name type="common">Giant reed</name>
    <name type="synonym">Donax arundinaceus</name>
    <dbReference type="NCBI Taxonomy" id="35708"/>
    <lineage>
        <taxon>Eukaryota</taxon>
        <taxon>Viridiplantae</taxon>
        <taxon>Streptophyta</taxon>
        <taxon>Embryophyta</taxon>
        <taxon>Tracheophyta</taxon>
        <taxon>Spermatophyta</taxon>
        <taxon>Magnoliopsida</taxon>
        <taxon>Liliopsida</taxon>
        <taxon>Poales</taxon>
        <taxon>Poaceae</taxon>
        <taxon>PACMAD clade</taxon>
        <taxon>Arundinoideae</taxon>
        <taxon>Arundineae</taxon>
        <taxon>Arundo</taxon>
    </lineage>
</organism>
<reference evidence="1" key="1">
    <citation type="submission" date="2014-09" db="EMBL/GenBank/DDBJ databases">
        <authorList>
            <person name="Magalhaes I.L.F."/>
            <person name="Oliveira U."/>
            <person name="Santos F.R."/>
            <person name="Vidigal T.H.D.A."/>
            <person name="Brescovit A.D."/>
            <person name="Santos A.J."/>
        </authorList>
    </citation>
    <scope>NUCLEOTIDE SEQUENCE</scope>
    <source>
        <tissue evidence="1">Shoot tissue taken approximately 20 cm above the soil surface</tissue>
    </source>
</reference>
<proteinExistence type="predicted"/>
<evidence type="ECO:0000313" key="1">
    <source>
        <dbReference type="EMBL" id="JAE14181.1"/>
    </source>
</evidence>
<accession>A0A0A9FV41</accession>
<reference evidence="1" key="2">
    <citation type="journal article" date="2015" name="Data Brief">
        <title>Shoot transcriptome of the giant reed, Arundo donax.</title>
        <authorList>
            <person name="Barrero R.A."/>
            <person name="Guerrero F.D."/>
            <person name="Moolhuijzen P."/>
            <person name="Goolsby J.A."/>
            <person name="Tidwell J."/>
            <person name="Bellgard S.E."/>
            <person name="Bellgard M.I."/>
        </authorList>
    </citation>
    <scope>NUCLEOTIDE SEQUENCE</scope>
    <source>
        <tissue evidence="1">Shoot tissue taken approximately 20 cm above the soil surface</tissue>
    </source>
</reference>
<name>A0A0A9FV41_ARUDO</name>